<protein>
    <submittedName>
        <fullName evidence="4">WH2 domain-containing protein</fullName>
    </submittedName>
</protein>
<organism evidence="4">
    <name type="scientific">Gongylonema pulchrum</name>
    <dbReference type="NCBI Taxonomy" id="637853"/>
    <lineage>
        <taxon>Eukaryota</taxon>
        <taxon>Metazoa</taxon>
        <taxon>Ecdysozoa</taxon>
        <taxon>Nematoda</taxon>
        <taxon>Chromadorea</taxon>
        <taxon>Rhabditida</taxon>
        <taxon>Spirurina</taxon>
        <taxon>Spiruromorpha</taxon>
        <taxon>Spiruroidea</taxon>
        <taxon>Gongylonematidae</taxon>
        <taxon>Gongylonema</taxon>
    </lineage>
</organism>
<proteinExistence type="predicted"/>
<evidence type="ECO:0000313" key="2">
    <source>
        <dbReference type="EMBL" id="VDN22697.1"/>
    </source>
</evidence>
<dbReference type="AlphaFoldDB" id="A0A183DY46"/>
<dbReference type="Proteomes" id="UP000271098">
    <property type="component" value="Unassembled WGS sequence"/>
</dbReference>
<evidence type="ECO:0000313" key="4">
    <source>
        <dbReference type="WBParaSite" id="GPUH_0001365201-mRNA-1"/>
    </source>
</evidence>
<dbReference type="EMBL" id="UYRT01080413">
    <property type="protein sequence ID" value="VDN22697.1"/>
    <property type="molecule type" value="Genomic_DNA"/>
</dbReference>
<dbReference type="WBParaSite" id="GPUH_0001365201-mRNA-1">
    <property type="protein sequence ID" value="GPUH_0001365201-mRNA-1"/>
    <property type="gene ID" value="GPUH_0001365201"/>
</dbReference>
<dbReference type="OrthoDB" id="5867672at2759"/>
<name>A0A183DY46_9BILA</name>
<keyword evidence="3" id="KW-1185">Reference proteome</keyword>
<reference evidence="4" key="1">
    <citation type="submission" date="2016-06" db="UniProtKB">
        <authorList>
            <consortium name="WormBaseParasite"/>
        </authorList>
    </citation>
    <scope>IDENTIFICATION</scope>
</reference>
<evidence type="ECO:0000256" key="1">
    <source>
        <dbReference type="SAM" id="MobiDB-lite"/>
    </source>
</evidence>
<reference evidence="2 3" key="2">
    <citation type="submission" date="2018-11" db="EMBL/GenBank/DDBJ databases">
        <authorList>
            <consortium name="Pathogen Informatics"/>
        </authorList>
    </citation>
    <scope>NUCLEOTIDE SEQUENCE [LARGE SCALE GENOMIC DNA]</scope>
</reference>
<sequence>MADPELASKLEKRLAKLSVHEPPDPESPSHASSIPVPPPPPPQKEQTPPMRVIPDDEVTDMDKLIGQTLRARQVTSQKASAGLSAWMDYRPETCKKESAVAQDRTFEKPAEAPVATAAGHLDNNRKANSPPKCSPPVVAIVHHKNSRGELRKQFSCDEYMLQKAYEGLYIYMCWNTADLTLWQFLARSNIDKHIRLS</sequence>
<feature type="region of interest" description="Disordered" evidence="1">
    <location>
        <begin position="17"/>
        <end position="54"/>
    </location>
</feature>
<gene>
    <name evidence="2" type="ORF">GPUH_LOCUS13637</name>
</gene>
<accession>A0A183DY46</accession>
<evidence type="ECO:0000313" key="3">
    <source>
        <dbReference type="Proteomes" id="UP000271098"/>
    </source>
</evidence>